<proteinExistence type="predicted"/>
<evidence type="ECO:0000313" key="2">
    <source>
        <dbReference type="EMBL" id="MDH2336716.1"/>
    </source>
</evidence>
<dbReference type="Proteomes" id="UP001222958">
    <property type="component" value="Unassembled WGS sequence"/>
</dbReference>
<reference evidence="2" key="1">
    <citation type="submission" date="2023-04" db="EMBL/GenBank/DDBJ databases">
        <title>Epidemiological investigation of Clostridium perfringens isolated from cattle.</title>
        <authorList>
            <person name="Tian R."/>
        </authorList>
    </citation>
    <scope>NUCLEOTIDE SEQUENCE</scope>
    <source>
        <strain evidence="2">ZWCP172</strain>
    </source>
</reference>
<dbReference type="EMBL" id="JARVUX010000005">
    <property type="protein sequence ID" value="MDH2336716.1"/>
    <property type="molecule type" value="Genomic_DNA"/>
</dbReference>
<feature type="transmembrane region" description="Helical" evidence="1">
    <location>
        <begin position="6"/>
        <end position="28"/>
    </location>
</feature>
<evidence type="ECO:0000256" key="1">
    <source>
        <dbReference type="SAM" id="Phobius"/>
    </source>
</evidence>
<organism evidence="2 3">
    <name type="scientific">Clostridium perfringens</name>
    <dbReference type="NCBI Taxonomy" id="1502"/>
    <lineage>
        <taxon>Bacteria</taxon>
        <taxon>Bacillati</taxon>
        <taxon>Bacillota</taxon>
        <taxon>Clostridia</taxon>
        <taxon>Eubacteriales</taxon>
        <taxon>Clostridiaceae</taxon>
        <taxon>Clostridium</taxon>
    </lineage>
</organism>
<keyword evidence="1" id="KW-1133">Transmembrane helix</keyword>
<keyword evidence="1" id="KW-0472">Membrane</keyword>
<accession>A0AAN3R0L8</accession>
<evidence type="ECO:0000313" key="3">
    <source>
        <dbReference type="Proteomes" id="UP001222958"/>
    </source>
</evidence>
<name>A0AAN3R0L8_CLOPF</name>
<comment type="caution">
    <text evidence="2">The sequence shown here is derived from an EMBL/GenBank/DDBJ whole genome shotgun (WGS) entry which is preliminary data.</text>
</comment>
<gene>
    <name evidence="2" type="ORF">QDQ28_11020</name>
</gene>
<dbReference type="AlphaFoldDB" id="A0AAN3R0L8"/>
<keyword evidence="1" id="KW-0812">Transmembrane</keyword>
<dbReference type="RefSeq" id="WP_096515159.1">
    <property type="nucleotide sequence ID" value="NZ_AP017630.1"/>
</dbReference>
<sequence>MKFFRMIIIAGEVLLVILLILGIVFKVAGYEKKDKSLSNNIKEQHIKLDDEQQEKLLCCNIIR</sequence>
<protein>
    <submittedName>
        <fullName evidence="2">Uncharacterized protein</fullName>
    </submittedName>
</protein>